<evidence type="ECO:0000259" key="2">
    <source>
        <dbReference type="PROSITE" id="PS51168"/>
    </source>
</evidence>
<dbReference type="GO" id="GO:0046417">
    <property type="term" value="P:chorismate metabolic process"/>
    <property type="evidence" value="ECO:0007669"/>
    <property type="project" value="InterPro"/>
</dbReference>
<keyword evidence="5" id="KW-1185">Reference proteome</keyword>
<sequence length="255" mass="27404">MNDATPDPLTDIRREIDRIDEAMHRLLMERGAVIDRLIAIKRTSQTGSAFRPGREADMMRRIADRHEGRLPLATAEHLWRTIIATFTHVQAPFTLHVEQGPEALAMHDLARFHVGFDVPLEGHAIPGRVVEAVRASTGDLGLVRLEPQPAGAWWDALGGEGPQVMARLPFLPAEGHPASTPALVIARPLGPGSTSEVSVWAVHDDGDLHLGSKVEILAGVTRNGVRNRLVAVPGAEAPAPNALPLGGYAQPAAAR</sequence>
<reference evidence="3" key="1">
    <citation type="journal article" date="2014" name="Int. J. Syst. Evol. Microbiol.">
        <title>Complete genome sequence of Corynebacterium casei LMG S-19264T (=DSM 44701T), isolated from a smear-ripened cheese.</title>
        <authorList>
            <consortium name="US DOE Joint Genome Institute (JGI-PGF)"/>
            <person name="Walter F."/>
            <person name="Albersmeier A."/>
            <person name="Kalinowski J."/>
            <person name="Ruckert C."/>
        </authorList>
    </citation>
    <scope>NUCLEOTIDE SEQUENCE</scope>
    <source>
        <strain evidence="3">VKM B-1606</strain>
    </source>
</reference>
<evidence type="ECO:0000313" key="5">
    <source>
        <dbReference type="Proteomes" id="UP000758856"/>
    </source>
</evidence>
<reference evidence="4 5" key="2">
    <citation type="submission" date="2021-01" db="EMBL/GenBank/DDBJ databases">
        <title>Genomic Encyclopedia of Type Strains, Phase IV (KMG-IV): sequencing the most valuable type-strain genomes for metagenomic binning, comparative biology and taxonomic classification.</title>
        <authorList>
            <person name="Goeker M."/>
        </authorList>
    </citation>
    <scope>NUCLEOTIDE SEQUENCE [LARGE SCALE GENOMIC DNA]</scope>
    <source>
        <strain evidence="4 5">DSM 6130</strain>
    </source>
</reference>
<dbReference type="Proteomes" id="UP001143400">
    <property type="component" value="Unassembled WGS sequence"/>
</dbReference>
<dbReference type="Proteomes" id="UP000758856">
    <property type="component" value="Unassembled WGS sequence"/>
</dbReference>
<evidence type="ECO:0000313" key="4">
    <source>
        <dbReference type="EMBL" id="MBM7851947.1"/>
    </source>
</evidence>
<comment type="caution">
    <text evidence="3">The sequence shown here is derived from an EMBL/GenBank/DDBJ whole genome shotgun (WGS) entry which is preliminary data.</text>
</comment>
<evidence type="ECO:0000313" key="6">
    <source>
        <dbReference type="Proteomes" id="UP001143400"/>
    </source>
</evidence>
<feature type="domain" description="Chorismate mutase" evidence="2">
    <location>
        <begin position="3"/>
        <end position="94"/>
    </location>
</feature>
<dbReference type="SMART" id="SM00830">
    <property type="entry name" value="CM_2"/>
    <property type="match status" value="1"/>
</dbReference>
<dbReference type="EC" id="5.4.99.5" evidence="1"/>
<dbReference type="EMBL" id="JAFBCY010000002">
    <property type="protein sequence ID" value="MBM7851947.1"/>
    <property type="molecule type" value="Genomic_DNA"/>
</dbReference>
<organism evidence="3 6">
    <name type="scientific">Methylopila capsulata</name>
    <dbReference type="NCBI Taxonomy" id="61654"/>
    <lineage>
        <taxon>Bacteria</taxon>
        <taxon>Pseudomonadati</taxon>
        <taxon>Pseudomonadota</taxon>
        <taxon>Alphaproteobacteria</taxon>
        <taxon>Hyphomicrobiales</taxon>
        <taxon>Methylopilaceae</taxon>
        <taxon>Methylopila</taxon>
    </lineage>
</organism>
<dbReference type="Gene3D" id="1.20.59.10">
    <property type="entry name" value="Chorismate mutase"/>
    <property type="match status" value="1"/>
</dbReference>
<proteinExistence type="predicted"/>
<gene>
    <name evidence="3" type="ORF">GCM10008170_10310</name>
    <name evidence="4" type="ORF">JOD31_002172</name>
</gene>
<reference evidence="3" key="3">
    <citation type="submission" date="2023-01" db="EMBL/GenBank/DDBJ databases">
        <authorList>
            <person name="Sun Q."/>
            <person name="Evtushenko L."/>
        </authorList>
    </citation>
    <scope>NUCLEOTIDE SEQUENCE</scope>
    <source>
        <strain evidence="3">VKM B-1606</strain>
    </source>
</reference>
<dbReference type="InterPro" id="IPR036979">
    <property type="entry name" value="CM_dom_sf"/>
</dbReference>
<name>A0A9W6ISU6_9HYPH</name>
<evidence type="ECO:0000313" key="3">
    <source>
        <dbReference type="EMBL" id="GLK55012.1"/>
    </source>
</evidence>
<dbReference type="RefSeq" id="WP_204950321.1">
    <property type="nucleotide sequence ID" value="NZ_BSFF01000001.1"/>
</dbReference>
<evidence type="ECO:0000256" key="1">
    <source>
        <dbReference type="ARBA" id="ARBA00012404"/>
    </source>
</evidence>
<accession>A0A9W6ISU6</accession>
<dbReference type="InterPro" id="IPR036263">
    <property type="entry name" value="Chorismate_II_sf"/>
</dbReference>
<dbReference type="PROSITE" id="PS51168">
    <property type="entry name" value="CHORISMATE_MUT_2"/>
    <property type="match status" value="1"/>
</dbReference>
<dbReference type="AlphaFoldDB" id="A0A9W6ISU6"/>
<dbReference type="InterPro" id="IPR002701">
    <property type="entry name" value="CM_II_prokaryot"/>
</dbReference>
<dbReference type="EMBL" id="BSFF01000001">
    <property type="protein sequence ID" value="GLK55012.1"/>
    <property type="molecule type" value="Genomic_DNA"/>
</dbReference>
<protein>
    <recommendedName>
        <fullName evidence="1">chorismate mutase</fullName>
        <ecNumber evidence="1">5.4.99.5</ecNumber>
    </recommendedName>
</protein>
<dbReference type="GO" id="GO:0004106">
    <property type="term" value="F:chorismate mutase activity"/>
    <property type="evidence" value="ECO:0007669"/>
    <property type="project" value="UniProtKB-EC"/>
</dbReference>
<dbReference type="Pfam" id="PF01817">
    <property type="entry name" value="CM_2"/>
    <property type="match status" value="1"/>
</dbReference>
<dbReference type="SUPFAM" id="SSF48600">
    <property type="entry name" value="Chorismate mutase II"/>
    <property type="match status" value="1"/>
</dbReference>